<evidence type="ECO:0000256" key="3">
    <source>
        <dbReference type="ARBA" id="ARBA00005464"/>
    </source>
</evidence>
<evidence type="ECO:0000313" key="15">
    <source>
        <dbReference type="Proteomes" id="UP001487305"/>
    </source>
</evidence>
<dbReference type="InterPro" id="IPR008881">
    <property type="entry name" value="Trigger_fac_ribosome-bd_bac"/>
</dbReference>
<evidence type="ECO:0000256" key="11">
    <source>
        <dbReference type="ARBA" id="ARBA00029986"/>
    </source>
</evidence>
<feature type="domain" description="Trigger factor ribosome-binding bacterial" evidence="12">
    <location>
        <begin position="1"/>
        <end position="145"/>
    </location>
</feature>
<dbReference type="Pfam" id="PF05697">
    <property type="entry name" value="Trigger_N"/>
    <property type="match status" value="1"/>
</dbReference>
<evidence type="ECO:0000256" key="1">
    <source>
        <dbReference type="ARBA" id="ARBA00000971"/>
    </source>
</evidence>
<keyword evidence="15" id="KW-1185">Reference proteome</keyword>
<evidence type="ECO:0000256" key="5">
    <source>
        <dbReference type="ARBA" id="ARBA00016902"/>
    </source>
</evidence>
<dbReference type="Proteomes" id="UP001487305">
    <property type="component" value="Unassembled WGS sequence"/>
</dbReference>
<evidence type="ECO:0000259" key="13">
    <source>
        <dbReference type="Pfam" id="PF05698"/>
    </source>
</evidence>
<dbReference type="InterPro" id="IPR046357">
    <property type="entry name" value="PPIase_dom_sf"/>
</dbReference>
<dbReference type="InterPro" id="IPR037041">
    <property type="entry name" value="Trigger_fac_C_sf"/>
</dbReference>
<dbReference type="SUPFAM" id="SSF54534">
    <property type="entry name" value="FKBP-like"/>
    <property type="match status" value="1"/>
</dbReference>
<keyword evidence="7" id="KW-0697">Rotamase</keyword>
<keyword evidence="6" id="KW-0132">Cell division</keyword>
<name>A0ABV1JEX2_9ACTN</name>
<organism evidence="14 15">
    <name type="scientific">Raoultibacter massiliensis</name>
    <dbReference type="NCBI Taxonomy" id="1852371"/>
    <lineage>
        <taxon>Bacteria</taxon>
        <taxon>Bacillati</taxon>
        <taxon>Actinomycetota</taxon>
        <taxon>Coriobacteriia</taxon>
        <taxon>Eggerthellales</taxon>
        <taxon>Eggerthellaceae</taxon>
        <taxon>Raoultibacter</taxon>
    </lineage>
</organism>
<dbReference type="SUPFAM" id="SSF102735">
    <property type="entry name" value="Trigger factor ribosome-binding domain"/>
    <property type="match status" value="1"/>
</dbReference>
<evidence type="ECO:0000256" key="8">
    <source>
        <dbReference type="ARBA" id="ARBA00023186"/>
    </source>
</evidence>
<evidence type="ECO:0000313" key="14">
    <source>
        <dbReference type="EMBL" id="MEQ3363380.1"/>
    </source>
</evidence>
<dbReference type="SUPFAM" id="SSF109998">
    <property type="entry name" value="Triger factor/SurA peptide-binding domain-like"/>
    <property type="match status" value="1"/>
</dbReference>
<dbReference type="Pfam" id="PF05698">
    <property type="entry name" value="Trigger_C"/>
    <property type="match status" value="1"/>
</dbReference>
<dbReference type="Gene3D" id="1.10.3120.10">
    <property type="entry name" value="Trigger factor, C-terminal domain"/>
    <property type="match status" value="1"/>
</dbReference>
<accession>A0ABV1JEX2</accession>
<reference evidence="14 15" key="1">
    <citation type="submission" date="2024-04" db="EMBL/GenBank/DDBJ databases">
        <title>Human intestinal bacterial collection.</title>
        <authorList>
            <person name="Pauvert C."/>
            <person name="Hitch T.C.A."/>
            <person name="Clavel T."/>
        </authorList>
    </citation>
    <scope>NUCLEOTIDE SEQUENCE [LARGE SCALE GENOMIC DNA]</scope>
    <source>
        <strain evidence="14 15">CLA-KB-H42</strain>
    </source>
</reference>
<keyword evidence="9 14" id="KW-0413">Isomerase</keyword>
<proteinExistence type="inferred from homology"/>
<evidence type="ECO:0000256" key="9">
    <source>
        <dbReference type="ARBA" id="ARBA00023235"/>
    </source>
</evidence>
<keyword evidence="10" id="KW-0131">Cell cycle</keyword>
<evidence type="ECO:0000256" key="7">
    <source>
        <dbReference type="ARBA" id="ARBA00023110"/>
    </source>
</evidence>
<evidence type="ECO:0000256" key="4">
    <source>
        <dbReference type="ARBA" id="ARBA00013194"/>
    </source>
</evidence>
<evidence type="ECO:0000259" key="12">
    <source>
        <dbReference type="Pfam" id="PF05697"/>
    </source>
</evidence>
<dbReference type="PIRSF" id="PIRSF003095">
    <property type="entry name" value="Trigger_factor"/>
    <property type="match status" value="1"/>
</dbReference>
<dbReference type="RefSeq" id="WP_102374213.1">
    <property type="nucleotide sequence ID" value="NZ_DBFADM010000043.1"/>
</dbReference>
<evidence type="ECO:0000256" key="10">
    <source>
        <dbReference type="ARBA" id="ARBA00023306"/>
    </source>
</evidence>
<comment type="caution">
    <text evidence="14">The sequence shown here is derived from an EMBL/GenBank/DDBJ whole genome shotgun (WGS) entry which is preliminary data.</text>
</comment>
<dbReference type="InterPro" id="IPR008880">
    <property type="entry name" value="Trigger_fac_C"/>
</dbReference>
<comment type="catalytic activity">
    <reaction evidence="1">
        <text>[protein]-peptidylproline (omega=180) = [protein]-peptidylproline (omega=0)</text>
        <dbReference type="Rhea" id="RHEA:16237"/>
        <dbReference type="Rhea" id="RHEA-COMP:10747"/>
        <dbReference type="Rhea" id="RHEA-COMP:10748"/>
        <dbReference type="ChEBI" id="CHEBI:83833"/>
        <dbReference type="ChEBI" id="CHEBI:83834"/>
        <dbReference type="EC" id="5.2.1.8"/>
    </reaction>
</comment>
<protein>
    <recommendedName>
        <fullName evidence="5">Trigger factor</fullName>
        <ecNumber evidence="4">5.2.1.8</ecNumber>
    </recommendedName>
    <alternativeName>
        <fullName evidence="11">PPIase</fullName>
    </alternativeName>
</protein>
<comment type="similarity">
    <text evidence="3">Belongs to the FKBP-type PPIase family. Tig subfamily.</text>
</comment>
<gene>
    <name evidence="14" type="primary">tig</name>
    <name evidence="14" type="ORF">AAA083_10380</name>
</gene>
<keyword evidence="8" id="KW-0143">Chaperone</keyword>
<dbReference type="NCBIfam" id="TIGR00115">
    <property type="entry name" value="tig"/>
    <property type="match status" value="1"/>
</dbReference>
<dbReference type="EMBL" id="JBBNOP010000008">
    <property type="protein sequence ID" value="MEQ3363380.1"/>
    <property type="molecule type" value="Genomic_DNA"/>
</dbReference>
<dbReference type="Gene3D" id="3.10.50.40">
    <property type="match status" value="1"/>
</dbReference>
<dbReference type="InterPro" id="IPR027304">
    <property type="entry name" value="Trigger_fact/SurA_dom_sf"/>
</dbReference>
<dbReference type="InterPro" id="IPR005215">
    <property type="entry name" value="Trig_fac"/>
</dbReference>
<dbReference type="InterPro" id="IPR036611">
    <property type="entry name" value="Trigger_fac_ribosome-bd_sf"/>
</dbReference>
<comment type="subcellular location">
    <subcellularLocation>
        <location evidence="2">Cytoplasm</location>
    </subcellularLocation>
</comment>
<evidence type="ECO:0000256" key="2">
    <source>
        <dbReference type="ARBA" id="ARBA00004496"/>
    </source>
</evidence>
<sequence>MKVTEKKLDDGRIQLEAVATPEEVDQALNAAAYGFAQQMNLHPVQGKTIEQIVEDQLGIKDLASIVEPQTTEMLVPFAIDKKNIIPSYPPKATAKSPLKRGQSFTFSLTVSPRPDYELSSYDPVSITVAPFEIDPAEVENEIARMADQFAEFVTDDPHPVQSGDHCMLAIEATKDGEPMQGLTTDGRTYTAGAGLMPDGFDENVIGMDVGETKSFTFTGPGLDDKGNQIDETIECTVTVKEIQKRVIPAITDEWVKKNMPLYRDADALRGSIKDRIEKGRMNEYENYKRQVAASELAKRFSGRIADEVYEAMQQTMLMNMRSELQQQGMTFEQFVEQNGGEQQFNMMLMMQIRETLVQGYALDALFRHEGLVVTDEDLEDACRLMNPQNPQMARQQMESSGRGFALREIAERMKANKWLLDHAEVTIAEPQK</sequence>
<dbReference type="GO" id="GO:0003755">
    <property type="term" value="F:peptidyl-prolyl cis-trans isomerase activity"/>
    <property type="evidence" value="ECO:0007669"/>
    <property type="project" value="UniProtKB-EC"/>
</dbReference>
<feature type="domain" description="Trigger factor C-terminal" evidence="13">
    <location>
        <begin position="266"/>
        <end position="420"/>
    </location>
</feature>
<evidence type="ECO:0000256" key="6">
    <source>
        <dbReference type="ARBA" id="ARBA00022618"/>
    </source>
</evidence>
<dbReference type="EC" id="5.2.1.8" evidence="4"/>